<dbReference type="Gene3D" id="3.40.50.11270">
    <property type="match status" value="1"/>
</dbReference>
<evidence type="ECO:0000256" key="5">
    <source>
        <dbReference type="HAMAP-Rule" id="MF_00191"/>
    </source>
</evidence>
<keyword evidence="5 6" id="KW-0560">Oxidoreductase</keyword>
<dbReference type="HAMAP" id="MF_00191">
    <property type="entry name" value="IspH"/>
    <property type="match status" value="1"/>
</dbReference>
<evidence type="ECO:0000256" key="4">
    <source>
        <dbReference type="ARBA" id="ARBA00023014"/>
    </source>
</evidence>
<dbReference type="PANTHER" id="PTHR30426">
    <property type="entry name" value="4-HYDROXY-3-METHYLBUT-2-ENYL DIPHOSPHATE REDUCTASE"/>
    <property type="match status" value="1"/>
</dbReference>
<feature type="binding site" evidence="5">
    <location>
        <position position="73"/>
    </location>
    <ligand>
        <name>(2E)-4-hydroxy-3-methylbut-2-enyl diphosphate</name>
        <dbReference type="ChEBI" id="CHEBI:128753"/>
    </ligand>
</feature>
<feature type="binding site" evidence="5">
    <location>
        <position position="219"/>
    </location>
    <ligand>
        <name>(2E)-4-hydroxy-3-methylbut-2-enyl diphosphate</name>
        <dbReference type="ChEBI" id="CHEBI:128753"/>
    </ligand>
</feature>
<comment type="caution">
    <text evidence="5">Lacks conserved residue(s) required for the propagation of feature annotation.</text>
</comment>
<dbReference type="GO" id="GO:0046872">
    <property type="term" value="F:metal ion binding"/>
    <property type="evidence" value="ECO:0007669"/>
    <property type="project" value="UniProtKB-KW"/>
</dbReference>
<feature type="binding site" evidence="5">
    <location>
        <position position="261"/>
    </location>
    <ligand>
        <name>dimethylallyl diphosphate</name>
        <dbReference type="ChEBI" id="CHEBI:57623"/>
    </ligand>
</feature>
<comment type="similarity">
    <text evidence="5">Belongs to the IspH family.</text>
</comment>
<dbReference type="GO" id="GO:0051745">
    <property type="term" value="F:4-hydroxy-3-methylbut-2-enyl diphosphate reductase activity"/>
    <property type="evidence" value="ECO:0007669"/>
    <property type="project" value="UniProtKB-UniRule"/>
</dbReference>
<dbReference type="EMBL" id="JAPHEH010000001">
    <property type="protein sequence ID" value="MDG4476615.1"/>
    <property type="molecule type" value="Genomic_DNA"/>
</dbReference>
<feature type="binding site" evidence="5">
    <location>
        <position position="41"/>
    </location>
    <ligand>
        <name>(2E)-4-hydroxy-3-methylbut-2-enyl diphosphate</name>
        <dbReference type="ChEBI" id="CHEBI:128753"/>
    </ligand>
</feature>
<feature type="binding site" evidence="5">
    <location>
        <position position="261"/>
    </location>
    <ligand>
        <name>(2E)-4-hydroxy-3-methylbut-2-enyl diphosphate</name>
        <dbReference type="ChEBI" id="CHEBI:128753"/>
    </ligand>
</feature>
<evidence type="ECO:0000256" key="1">
    <source>
        <dbReference type="ARBA" id="ARBA00022485"/>
    </source>
</evidence>
<evidence type="ECO:0000256" key="2">
    <source>
        <dbReference type="ARBA" id="ARBA00022723"/>
    </source>
</evidence>
<feature type="binding site" evidence="5">
    <location>
        <position position="189"/>
    </location>
    <ligand>
        <name>[4Fe-4S] cluster</name>
        <dbReference type="ChEBI" id="CHEBI:49883"/>
    </ligand>
</feature>
<feature type="binding site" evidence="5">
    <location>
        <position position="217"/>
    </location>
    <ligand>
        <name>(2E)-4-hydroxy-3-methylbut-2-enyl diphosphate</name>
        <dbReference type="ChEBI" id="CHEBI:128753"/>
    </ligand>
</feature>
<organism evidence="6 7">
    <name type="scientific">Thiovibrio frasassiensis</name>
    <dbReference type="NCBI Taxonomy" id="2984131"/>
    <lineage>
        <taxon>Bacteria</taxon>
        <taxon>Pseudomonadati</taxon>
        <taxon>Thermodesulfobacteriota</taxon>
        <taxon>Desulfobulbia</taxon>
        <taxon>Desulfobulbales</taxon>
        <taxon>Thiovibrionaceae</taxon>
        <taxon>Thiovibrio</taxon>
    </lineage>
</organism>
<dbReference type="EC" id="1.17.7.4" evidence="5"/>
<proteinExistence type="inferred from homology"/>
<feature type="binding site" evidence="5">
    <location>
        <position position="123"/>
    </location>
    <ligand>
        <name>(2E)-4-hydroxy-3-methylbut-2-enyl diphosphate</name>
        <dbReference type="ChEBI" id="CHEBI:128753"/>
    </ligand>
</feature>
<feature type="binding site" evidence="5">
    <location>
        <position position="41"/>
    </location>
    <ligand>
        <name>isopentenyl diphosphate</name>
        <dbReference type="ChEBI" id="CHEBI:128769"/>
    </ligand>
</feature>
<dbReference type="Proteomes" id="UP001154240">
    <property type="component" value="Unassembled WGS sequence"/>
</dbReference>
<reference evidence="6" key="2">
    <citation type="submission" date="2022-10" db="EMBL/GenBank/DDBJ databases">
        <authorList>
            <person name="Aronson H.S."/>
        </authorList>
    </citation>
    <scope>NUCLEOTIDE SEQUENCE</scope>
    <source>
        <strain evidence="6">RS19-109</strain>
    </source>
</reference>
<feature type="binding site" evidence="5">
    <location>
        <position position="73"/>
    </location>
    <ligand>
        <name>dimethylallyl diphosphate</name>
        <dbReference type="ChEBI" id="CHEBI:57623"/>
    </ligand>
</feature>
<keyword evidence="7" id="KW-1185">Reference proteome</keyword>
<comment type="pathway">
    <text evidence="5">Isoprenoid biosynthesis; isopentenyl diphosphate biosynthesis via DXP pathway; isopentenyl diphosphate from 1-deoxy-D-xylulose 5-phosphate: step 6/6.</text>
</comment>
<reference evidence="6" key="1">
    <citation type="journal article" date="2022" name="bioRxiv">
        <title>Thiovibrio frasassiensisgen. nov., sp. nov., an autotrophic, elemental sulfur disproportionating bacterium isolated from sulfidic karst sediment, and proposal of Thiovibrionaceae fam. nov.</title>
        <authorList>
            <person name="Aronson H."/>
            <person name="Thomas C."/>
            <person name="Bhattacharyya M."/>
            <person name="Eckstein S."/>
            <person name="Jensen S."/>
            <person name="Barco R."/>
            <person name="Macalady J."/>
            <person name="Amend J."/>
        </authorList>
    </citation>
    <scope>NUCLEOTIDE SEQUENCE</scope>
    <source>
        <strain evidence="6">RS19-109</strain>
    </source>
</reference>
<comment type="cofactor">
    <cofactor evidence="5">
        <name>[4Fe-4S] cluster</name>
        <dbReference type="ChEBI" id="CHEBI:49883"/>
    </cofactor>
    <text evidence="5">Binds 1 [4Fe-4S] cluster per subunit.</text>
</comment>
<feature type="binding site" evidence="5">
    <location>
        <position position="123"/>
    </location>
    <ligand>
        <name>dimethylallyl diphosphate</name>
        <dbReference type="ChEBI" id="CHEBI:57623"/>
    </ligand>
</feature>
<evidence type="ECO:0000313" key="6">
    <source>
        <dbReference type="EMBL" id="MDG4476615.1"/>
    </source>
</evidence>
<keyword evidence="2 5" id="KW-0479">Metal-binding</keyword>
<keyword evidence="3 5" id="KW-0408">Iron</keyword>
<accession>A0A9X4RMU5</accession>
<feature type="binding site" evidence="5">
    <location>
        <position position="73"/>
    </location>
    <ligand>
        <name>isopentenyl diphosphate</name>
        <dbReference type="ChEBI" id="CHEBI:128769"/>
    </ligand>
</feature>
<comment type="function">
    <text evidence="5">Catalyzes the conversion of 1-hydroxy-2-methyl-2-(E)-butenyl 4-diphosphate (HMBPP) into a mixture of isopentenyl diphosphate (IPP) and dimethylallyl diphosphate (DMAPP). Acts in the terminal step of the DOXP/MEP pathway for isoprenoid precursor biosynthesis.</text>
</comment>
<keyword evidence="5" id="KW-0414">Isoprene biosynthesis</keyword>
<name>A0A9X4RMU5_9BACT</name>
<dbReference type="GO" id="GO:0019288">
    <property type="term" value="P:isopentenyl diphosphate biosynthetic process, methylerythritol 4-phosphate pathway"/>
    <property type="evidence" value="ECO:0007669"/>
    <property type="project" value="UniProtKB-UniRule"/>
</dbReference>
<dbReference type="RefSeq" id="WP_307633580.1">
    <property type="nucleotide sequence ID" value="NZ_JAPHEH010000001.1"/>
</dbReference>
<feature type="binding site" evidence="5">
    <location>
        <position position="41"/>
    </location>
    <ligand>
        <name>dimethylallyl diphosphate</name>
        <dbReference type="ChEBI" id="CHEBI:57623"/>
    </ligand>
</feature>
<feature type="binding site" evidence="5">
    <location>
        <position position="217"/>
    </location>
    <ligand>
        <name>isopentenyl diphosphate</name>
        <dbReference type="ChEBI" id="CHEBI:128769"/>
    </ligand>
</feature>
<feature type="binding site" evidence="5">
    <location>
        <position position="161"/>
    </location>
    <ligand>
        <name>(2E)-4-hydroxy-3-methylbut-2-enyl diphosphate</name>
        <dbReference type="ChEBI" id="CHEBI:128753"/>
    </ligand>
</feature>
<feature type="binding site" evidence="5">
    <location>
        <position position="261"/>
    </location>
    <ligand>
        <name>isopentenyl diphosphate</name>
        <dbReference type="ChEBI" id="CHEBI:128769"/>
    </ligand>
</feature>
<sequence length="282" mass="30638">MEVVLAKNAGFCMGVRRAVETTLGMVQKGETAIATFGPLIHNPQVLKLIEEQGVKILTEIPAQATGAIIIRAHGIPPEQKKKLEATGARVEDATCPRVLKVQAIIARYKKEGYATVIIGDRDHAEVEGLMGYAGDTGQVVNSEADVANLQLVGPYIIVSQTTQDEHLFERLKELILQKYPAGEVFNTICDSTHKRQEEVRQLCQEVEALVVVGGRTSANTKRLGEIAESLGCPVFMVESEQDLEPRALARYGRVGVTAGASTPNWVISRIVEVLENISATKP</sequence>
<dbReference type="AlphaFoldDB" id="A0A9X4RMU5"/>
<dbReference type="Pfam" id="PF02401">
    <property type="entry name" value="LYTB"/>
    <property type="match status" value="1"/>
</dbReference>
<dbReference type="PANTHER" id="PTHR30426:SF0">
    <property type="entry name" value="4-HYDROXY-3-METHYLBUT-2-ENYL DIPHOSPHATE REDUCTASE"/>
    <property type="match status" value="1"/>
</dbReference>
<dbReference type="GO" id="GO:0016114">
    <property type="term" value="P:terpenoid biosynthetic process"/>
    <property type="evidence" value="ECO:0007669"/>
    <property type="project" value="UniProtKB-UniRule"/>
</dbReference>
<dbReference type="Gene3D" id="3.40.1010.20">
    <property type="entry name" value="4-hydroxy-3-methylbut-2-enyl diphosphate reductase, catalytic domain"/>
    <property type="match status" value="2"/>
</dbReference>
<dbReference type="NCBIfam" id="TIGR00216">
    <property type="entry name" value="ispH_lytB"/>
    <property type="match status" value="1"/>
</dbReference>
<gene>
    <name evidence="5 6" type="primary">ispH</name>
    <name evidence="6" type="ORF">OLX77_10670</name>
</gene>
<dbReference type="GO" id="GO:0051539">
    <property type="term" value="F:4 iron, 4 sulfur cluster binding"/>
    <property type="evidence" value="ECO:0007669"/>
    <property type="project" value="UniProtKB-UniRule"/>
</dbReference>
<feature type="active site" description="Proton donor" evidence="5">
    <location>
        <position position="125"/>
    </location>
</feature>
<comment type="catalytic activity">
    <reaction evidence="5">
        <text>dimethylallyl diphosphate + 2 oxidized [2Fe-2S]-[ferredoxin] + H2O = (2E)-4-hydroxy-3-methylbut-2-enyl diphosphate + 2 reduced [2Fe-2S]-[ferredoxin] + 2 H(+)</text>
        <dbReference type="Rhea" id="RHEA:24825"/>
        <dbReference type="Rhea" id="RHEA-COMP:10000"/>
        <dbReference type="Rhea" id="RHEA-COMP:10001"/>
        <dbReference type="ChEBI" id="CHEBI:15377"/>
        <dbReference type="ChEBI" id="CHEBI:15378"/>
        <dbReference type="ChEBI" id="CHEBI:33737"/>
        <dbReference type="ChEBI" id="CHEBI:33738"/>
        <dbReference type="ChEBI" id="CHEBI:57623"/>
        <dbReference type="ChEBI" id="CHEBI:128753"/>
        <dbReference type="EC" id="1.17.7.4"/>
    </reaction>
</comment>
<evidence type="ECO:0000313" key="7">
    <source>
        <dbReference type="Proteomes" id="UP001154240"/>
    </source>
</evidence>
<protein>
    <recommendedName>
        <fullName evidence="5">4-hydroxy-3-methylbut-2-enyl diphosphate reductase</fullName>
        <shortName evidence="5">HMBPP reductase</shortName>
        <ecNumber evidence="5">1.17.7.4</ecNumber>
    </recommendedName>
</protein>
<comment type="caution">
    <text evidence="6">The sequence shown here is derived from an EMBL/GenBank/DDBJ whole genome shotgun (WGS) entry which is preliminary data.</text>
</comment>
<keyword evidence="4 5" id="KW-0411">Iron-sulfur</keyword>
<feature type="binding site" evidence="5">
    <location>
        <position position="217"/>
    </location>
    <ligand>
        <name>dimethylallyl diphosphate</name>
        <dbReference type="ChEBI" id="CHEBI:57623"/>
    </ligand>
</feature>
<feature type="binding site" evidence="5">
    <location>
        <position position="123"/>
    </location>
    <ligand>
        <name>isopentenyl diphosphate</name>
        <dbReference type="ChEBI" id="CHEBI:128769"/>
    </ligand>
</feature>
<feature type="binding site" evidence="5">
    <location>
        <position position="219"/>
    </location>
    <ligand>
        <name>isopentenyl diphosphate</name>
        <dbReference type="ChEBI" id="CHEBI:128769"/>
    </ligand>
</feature>
<feature type="binding site" evidence="5">
    <location>
        <position position="95"/>
    </location>
    <ligand>
        <name>[4Fe-4S] cluster</name>
        <dbReference type="ChEBI" id="CHEBI:49883"/>
    </ligand>
</feature>
<keyword evidence="1 5" id="KW-0004">4Fe-4S</keyword>
<dbReference type="InterPro" id="IPR003451">
    <property type="entry name" value="LytB/IspH"/>
</dbReference>
<comment type="pathway">
    <text evidence="5">Isoprenoid biosynthesis; dimethylallyl diphosphate biosynthesis; dimethylallyl diphosphate from (2E)-4-hydroxy-3-methylbutenyl diphosphate: step 1/1.</text>
</comment>
<feature type="binding site" evidence="5">
    <location>
        <position position="219"/>
    </location>
    <ligand>
        <name>dimethylallyl diphosphate</name>
        <dbReference type="ChEBI" id="CHEBI:57623"/>
    </ligand>
</feature>
<dbReference type="GO" id="GO:0050992">
    <property type="term" value="P:dimethylallyl diphosphate biosynthetic process"/>
    <property type="evidence" value="ECO:0007669"/>
    <property type="project" value="UniProtKB-UniRule"/>
</dbReference>
<dbReference type="CDD" id="cd13944">
    <property type="entry name" value="lytB_ispH"/>
    <property type="match status" value="1"/>
</dbReference>
<comment type="catalytic activity">
    <reaction evidence="5">
        <text>isopentenyl diphosphate + 2 oxidized [2Fe-2S]-[ferredoxin] + H2O = (2E)-4-hydroxy-3-methylbut-2-enyl diphosphate + 2 reduced [2Fe-2S]-[ferredoxin] + 2 H(+)</text>
        <dbReference type="Rhea" id="RHEA:24488"/>
        <dbReference type="Rhea" id="RHEA-COMP:10000"/>
        <dbReference type="Rhea" id="RHEA-COMP:10001"/>
        <dbReference type="ChEBI" id="CHEBI:15377"/>
        <dbReference type="ChEBI" id="CHEBI:15378"/>
        <dbReference type="ChEBI" id="CHEBI:33737"/>
        <dbReference type="ChEBI" id="CHEBI:33738"/>
        <dbReference type="ChEBI" id="CHEBI:128753"/>
        <dbReference type="ChEBI" id="CHEBI:128769"/>
        <dbReference type="EC" id="1.17.7.4"/>
    </reaction>
</comment>
<evidence type="ECO:0000256" key="3">
    <source>
        <dbReference type="ARBA" id="ARBA00023004"/>
    </source>
</evidence>
<feature type="binding site" evidence="5">
    <location>
        <position position="12"/>
    </location>
    <ligand>
        <name>[4Fe-4S] cluster</name>
        <dbReference type="ChEBI" id="CHEBI:49883"/>
    </ligand>
</feature>